<keyword evidence="2" id="KW-1185">Reference proteome</keyword>
<dbReference type="Gene3D" id="3.10.450.620">
    <property type="entry name" value="JHP933, nucleotidyltransferase-like core domain"/>
    <property type="match status" value="1"/>
</dbReference>
<gene>
    <name evidence="1" type="ORF">LXT12_13260</name>
</gene>
<dbReference type="GO" id="GO:0016740">
    <property type="term" value="F:transferase activity"/>
    <property type="evidence" value="ECO:0007669"/>
    <property type="project" value="UniProtKB-KW"/>
</dbReference>
<protein>
    <submittedName>
        <fullName evidence="1">Nucleotidyl transferase AbiEii/AbiGii toxin family protein</fullName>
    </submittedName>
</protein>
<proteinExistence type="predicted"/>
<name>A0ABS8XES9_9BURK</name>
<dbReference type="RefSeq" id="WP_233392663.1">
    <property type="nucleotide sequence ID" value="NZ_JAJTWT010000005.1"/>
</dbReference>
<dbReference type="Pfam" id="PF08843">
    <property type="entry name" value="AbiEii"/>
    <property type="match status" value="1"/>
</dbReference>
<keyword evidence="1" id="KW-0808">Transferase</keyword>
<sequence length="289" mass="32761">MSKLNLVAWVEAEADAGRREFRQAVHLILRAIAQSEKLAPIMVMKGGILLAIRYQSTRFTKDVDFSTQRKLQEVDVPGFIDQMQKALEQVSLENDYGLAIALQSQVLNPKRADSLFATLQMKIGYANRAVPNELKKLAAGQSAKAVQIDYSFNEWASDVETGEIDGGLLAMYAYHDLIAEKIRSVLQQPIRNRSRFQDIYDLCLLLDCIEFNDEDRASVLAKLMSASEDRKVPMDPMALRSEQLRELSQRDYPQVVTLIATKPPQFDDAYARVQAFYESLPWPEQSTTH</sequence>
<accession>A0ABS8XES9</accession>
<comment type="caution">
    <text evidence="1">The sequence shown here is derived from an EMBL/GenBank/DDBJ whole genome shotgun (WGS) entry which is preliminary data.</text>
</comment>
<reference evidence="1 2" key="1">
    <citation type="submission" date="2021-12" db="EMBL/GenBank/DDBJ databases">
        <title>Genome seq of p7.</title>
        <authorList>
            <person name="Seo T."/>
        </authorList>
    </citation>
    <scope>NUCLEOTIDE SEQUENCE [LARGE SCALE GENOMIC DNA]</scope>
    <source>
        <strain evidence="1 2">P7</strain>
    </source>
</reference>
<dbReference type="InterPro" id="IPR014942">
    <property type="entry name" value="AbiEii"/>
</dbReference>
<organism evidence="1 2">
    <name type="scientific">Pelomonas caseinilytica</name>
    <dbReference type="NCBI Taxonomy" id="2906763"/>
    <lineage>
        <taxon>Bacteria</taxon>
        <taxon>Pseudomonadati</taxon>
        <taxon>Pseudomonadota</taxon>
        <taxon>Betaproteobacteria</taxon>
        <taxon>Burkholderiales</taxon>
        <taxon>Sphaerotilaceae</taxon>
        <taxon>Roseateles</taxon>
    </lineage>
</organism>
<dbReference type="Proteomes" id="UP001201463">
    <property type="component" value="Unassembled WGS sequence"/>
</dbReference>
<evidence type="ECO:0000313" key="1">
    <source>
        <dbReference type="EMBL" id="MCE4538220.1"/>
    </source>
</evidence>
<dbReference type="EMBL" id="JAJTWT010000005">
    <property type="protein sequence ID" value="MCE4538220.1"/>
    <property type="molecule type" value="Genomic_DNA"/>
</dbReference>
<evidence type="ECO:0000313" key="2">
    <source>
        <dbReference type="Proteomes" id="UP001201463"/>
    </source>
</evidence>